<keyword evidence="1" id="KW-0472">Membrane</keyword>
<feature type="transmembrane region" description="Helical" evidence="1">
    <location>
        <begin position="206"/>
        <end position="226"/>
    </location>
</feature>
<dbReference type="InterPro" id="IPR043968">
    <property type="entry name" value="SGNH"/>
</dbReference>
<name>A0A7E4VAL5_PANRE</name>
<evidence type="ECO:0000313" key="4">
    <source>
        <dbReference type="Proteomes" id="UP000492821"/>
    </source>
</evidence>
<feature type="transmembrane region" description="Helical" evidence="1">
    <location>
        <begin position="93"/>
        <end position="112"/>
    </location>
</feature>
<dbReference type="PANTHER" id="PTHR23028">
    <property type="entry name" value="ACETYLTRANSFERASE"/>
    <property type="match status" value="1"/>
</dbReference>
<evidence type="ECO:0000259" key="2">
    <source>
        <dbReference type="Pfam" id="PF01757"/>
    </source>
</evidence>
<keyword evidence="4" id="KW-1185">Reference proteome</keyword>
<dbReference type="AlphaFoldDB" id="A0A7E4VAL5"/>
<dbReference type="Proteomes" id="UP000492821">
    <property type="component" value="Unassembled WGS sequence"/>
</dbReference>
<organism evidence="4 5">
    <name type="scientific">Panagrellus redivivus</name>
    <name type="common">Microworm</name>
    <dbReference type="NCBI Taxonomy" id="6233"/>
    <lineage>
        <taxon>Eukaryota</taxon>
        <taxon>Metazoa</taxon>
        <taxon>Ecdysozoa</taxon>
        <taxon>Nematoda</taxon>
        <taxon>Chromadorea</taxon>
        <taxon>Rhabditida</taxon>
        <taxon>Tylenchina</taxon>
        <taxon>Panagrolaimomorpha</taxon>
        <taxon>Panagrolaimoidea</taxon>
        <taxon>Panagrolaimidae</taxon>
        <taxon>Panagrellus</taxon>
    </lineage>
</organism>
<keyword evidence="1" id="KW-1133">Transmembrane helix</keyword>
<keyword evidence="1" id="KW-0812">Transmembrane</keyword>
<accession>A0A7E4VAL5</accession>
<reference evidence="5" key="2">
    <citation type="submission" date="2020-10" db="UniProtKB">
        <authorList>
            <consortium name="WormBaseParasite"/>
        </authorList>
    </citation>
    <scope>IDENTIFICATION</scope>
</reference>
<feature type="transmembrane region" description="Helical" evidence="1">
    <location>
        <begin position="348"/>
        <end position="368"/>
    </location>
</feature>
<feature type="transmembrane region" description="Helical" evidence="1">
    <location>
        <begin position="287"/>
        <end position="308"/>
    </location>
</feature>
<feature type="domain" description="Acyltransferase 3" evidence="2">
    <location>
        <begin position="25"/>
        <end position="360"/>
    </location>
</feature>
<dbReference type="GO" id="GO:0000271">
    <property type="term" value="P:polysaccharide biosynthetic process"/>
    <property type="evidence" value="ECO:0007669"/>
    <property type="project" value="TreeGrafter"/>
</dbReference>
<evidence type="ECO:0000256" key="1">
    <source>
        <dbReference type="SAM" id="Phobius"/>
    </source>
</evidence>
<dbReference type="Pfam" id="PF19040">
    <property type="entry name" value="SGNH"/>
    <property type="match status" value="1"/>
</dbReference>
<feature type="transmembrane region" description="Helical" evidence="1">
    <location>
        <begin position="49"/>
        <end position="69"/>
    </location>
</feature>
<sequence>MLSNVIKYVYKVSNGQPSKRAIRTDIQCLRALAIFGVLGFHLWPQVFPLGYLGVDVFFVISGYLMTSILSRSSAKGLTFTVLLDFYNRRAKRILPPYIFAIFGTLLVCQFILSRSDLFDLKDDAIWALGIATNVKTIWKKQQYFDSTHLYKFLLHTWSLGLEMQYYVFAPMVLRAVAQFPRPLLLISLISGISFAAQCLVSDEAVSFGFIGCRLWQFMIGTAAFYVSKASGDDYTLLGSQSEGKHEANPVWKKYWYTLTVVSLSLLVLLPLPFISDTIVKDTSIATRLLSTILTGVAIAFGARATTLLQIPSTLSKALQYVGDISYSVYLVHWPLVVLTKYLGIFTPFYAFAIVVAIFALGITQYTLFEKPLSKQPAKNVYAVILLLNIACIAILHNQSTIRDIFADPENYVEKNEKLFAQCKKDYAARDTCKMPKFPWLGNRRFVNHLCESDGTGSLTVLLTGNSYASFFYKSLVDAGKHKFKKLIVAAAAGCLIHKKGPYGKDCTDIQDNLPRILADVKPDIVIINQRMWPLRNPPTDPQNDPMVDVMREDWAMISNYTKKIIIIEPTLGLSETTDLLQPIRLNATDLSVYARPLEEYKAEVDPAWDRVRKSVDKCPKCKLVHIRSHFCDSNSCALYDTERRISLYCDPGHHAPTAIKRFMPSVLREIEL</sequence>
<protein>
    <submittedName>
        <fullName evidence="5">Acyl_transf_3 domain-containing protein</fullName>
    </submittedName>
</protein>
<proteinExistence type="predicted"/>
<evidence type="ECO:0000259" key="3">
    <source>
        <dbReference type="Pfam" id="PF19040"/>
    </source>
</evidence>
<dbReference type="WBParaSite" id="Pan_g18661.t1">
    <property type="protein sequence ID" value="Pan_g18661.t1"/>
    <property type="gene ID" value="Pan_g18661"/>
</dbReference>
<feature type="transmembrane region" description="Helical" evidence="1">
    <location>
        <begin position="254"/>
        <end position="275"/>
    </location>
</feature>
<feature type="transmembrane region" description="Helical" evidence="1">
    <location>
        <begin position="380"/>
        <end position="396"/>
    </location>
</feature>
<dbReference type="GO" id="GO:0016747">
    <property type="term" value="F:acyltransferase activity, transferring groups other than amino-acyl groups"/>
    <property type="evidence" value="ECO:0007669"/>
    <property type="project" value="InterPro"/>
</dbReference>
<dbReference type="Pfam" id="PF01757">
    <property type="entry name" value="Acyl_transf_3"/>
    <property type="match status" value="1"/>
</dbReference>
<dbReference type="GO" id="GO:0016020">
    <property type="term" value="C:membrane"/>
    <property type="evidence" value="ECO:0007669"/>
    <property type="project" value="TreeGrafter"/>
</dbReference>
<feature type="transmembrane region" description="Helical" evidence="1">
    <location>
        <begin position="21"/>
        <end position="43"/>
    </location>
</feature>
<feature type="transmembrane region" description="Helical" evidence="1">
    <location>
        <begin position="183"/>
        <end position="200"/>
    </location>
</feature>
<evidence type="ECO:0000313" key="5">
    <source>
        <dbReference type="WBParaSite" id="Pan_g18661.t1"/>
    </source>
</evidence>
<dbReference type="InterPro" id="IPR050879">
    <property type="entry name" value="Acyltransferase_3"/>
</dbReference>
<feature type="domain" description="SGNH" evidence="3">
    <location>
        <begin position="448"/>
        <end position="664"/>
    </location>
</feature>
<dbReference type="InterPro" id="IPR002656">
    <property type="entry name" value="Acyl_transf_3_dom"/>
</dbReference>
<dbReference type="PANTHER" id="PTHR23028:SF53">
    <property type="entry name" value="ACYL_TRANSF_3 DOMAIN-CONTAINING PROTEIN"/>
    <property type="match status" value="1"/>
</dbReference>
<reference evidence="4" key="1">
    <citation type="journal article" date="2013" name="Genetics">
        <title>The draft genome and transcriptome of Panagrellus redivivus are shaped by the harsh demands of a free-living lifestyle.</title>
        <authorList>
            <person name="Srinivasan J."/>
            <person name="Dillman A.R."/>
            <person name="Macchietto M.G."/>
            <person name="Heikkinen L."/>
            <person name="Lakso M."/>
            <person name="Fracchia K.M."/>
            <person name="Antoshechkin I."/>
            <person name="Mortazavi A."/>
            <person name="Wong G."/>
            <person name="Sternberg P.W."/>
        </authorList>
    </citation>
    <scope>NUCLEOTIDE SEQUENCE [LARGE SCALE GENOMIC DNA]</scope>
    <source>
        <strain evidence="4">MT8872</strain>
    </source>
</reference>